<keyword evidence="4" id="KW-1185">Reference proteome</keyword>
<gene>
    <name evidence="3" type="ORF">Ctob_008253</name>
</gene>
<accession>A0A0M0K7T6</accession>
<dbReference type="InterPro" id="IPR036047">
    <property type="entry name" value="F-box-like_dom_sf"/>
</dbReference>
<organism evidence="3 4">
    <name type="scientific">Chrysochromulina tobinii</name>
    <dbReference type="NCBI Taxonomy" id="1460289"/>
    <lineage>
        <taxon>Eukaryota</taxon>
        <taxon>Haptista</taxon>
        <taxon>Haptophyta</taxon>
        <taxon>Prymnesiophyceae</taxon>
        <taxon>Prymnesiales</taxon>
        <taxon>Chrysochromulinaceae</taxon>
        <taxon>Chrysochromulina</taxon>
    </lineage>
</organism>
<evidence type="ECO:0000259" key="2">
    <source>
        <dbReference type="SMART" id="SM00256"/>
    </source>
</evidence>
<evidence type="ECO:0000256" key="1">
    <source>
        <dbReference type="SAM" id="MobiDB-lite"/>
    </source>
</evidence>
<dbReference type="SUPFAM" id="SSF81383">
    <property type="entry name" value="F-box domain"/>
    <property type="match status" value="1"/>
</dbReference>
<dbReference type="OrthoDB" id="3219396at2759"/>
<evidence type="ECO:0000313" key="3">
    <source>
        <dbReference type="EMBL" id="KOO34869.1"/>
    </source>
</evidence>
<feature type="region of interest" description="Disordered" evidence="1">
    <location>
        <begin position="181"/>
        <end position="208"/>
    </location>
</feature>
<feature type="compositionally biased region" description="Gly residues" evidence="1">
    <location>
        <begin position="183"/>
        <end position="196"/>
    </location>
</feature>
<dbReference type="Proteomes" id="UP000037460">
    <property type="component" value="Unassembled WGS sequence"/>
</dbReference>
<comment type="caution">
    <text evidence="3">The sequence shown here is derived from an EMBL/GenBank/DDBJ whole genome shotgun (WGS) entry which is preliminary data.</text>
</comment>
<dbReference type="InterPro" id="IPR001810">
    <property type="entry name" value="F-box_dom"/>
</dbReference>
<name>A0A0M0K7T6_9EUKA</name>
<dbReference type="Gene3D" id="1.20.1280.50">
    <property type="match status" value="1"/>
</dbReference>
<dbReference type="Pfam" id="PF12937">
    <property type="entry name" value="F-box-like"/>
    <property type="match status" value="1"/>
</dbReference>
<evidence type="ECO:0000313" key="4">
    <source>
        <dbReference type="Proteomes" id="UP000037460"/>
    </source>
</evidence>
<proteinExistence type="predicted"/>
<protein>
    <submittedName>
        <fullName evidence="3">M96 mating-specific protein family</fullName>
    </submittedName>
</protein>
<dbReference type="AlphaFoldDB" id="A0A0M0K7T6"/>
<sequence>MLCADTLAQIFEHLSAFALVRMVAVCKAWRTVSLDDGLWGRAAQTRWQLPSKSGRYKFGERSWREVYRVFHRRNRIPTCPGIGEREVIYAAGRRDGVSAWLLINHQPACRLSQQLLPGAEGAVRHVLRCRVAVQNLREGPIDIDVASCLSITMRDSAVTRPLDARGYAFYARLDGKVDENSGGADGGGGAVDGGADGSRDRTTLAPPARAPPVRLMPLELALLSDVCFPAHASMLFEPDFLEAAHCLRVRASAVGCCAVFEVPCAFASEEVIWKHYELITRDFYVHVDREE</sequence>
<dbReference type="EMBL" id="JWZX01001064">
    <property type="protein sequence ID" value="KOO34869.1"/>
    <property type="molecule type" value="Genomic_DNA"/>
</dbReference>
<feature type="domain" description="F-box" evidence="2">
    <location>
        <begin position="2"/>
        <end position="42"/>
    </location>
</feature>
<reference evidence="4" key="1">
    <citation type="journal article" date="2015" name="PLoS Genet.">
        <title>Genome Sequence and Transcriptome Analyses of Chrysochromulina tobin: Metabolic Tools for Enhanced Algal Fitness in the Prominent Order Prymnesiales (Haptophyceae).</title>
        <authorList>
            <person name="Hovde B.T."/>
            <person name="Deodato C.R."/>
            <person name="Hunsperger H.M."/>
            <person name="Ryken S.A."/>
            <person name="Yost W."/>
            <person name="Jha R.K."/>
            <person name="Patterson J."/>
            <person name="Monnat R.J. Jr."/>
            <person name="Barlow S.B."/>
            <person name="Starkenburg S.R."/>
            <person name="Cattolico R.A."/>
        </authorList>
    </citation>
    <scope>NUCLEOTIDE SEQUENCE</scope>
    <source>
        <strain evidence="4">CCMP291</strain>
    </source>
</reference>
<dbReference type="SMART" id="SM00256">
    <property type="entry name" value="FBOX"/>
    <property type="match status" value="1"/>
</dbReference>